<dbReference type="Gene3D" id="3.40.630.70">
    <property type="entry name" value="Leucyl/phenylalanyl-tRNA-protein transferase, C-terminal domain"/>
    <property type="match status" value="1"/>
</dbReference>
<dbReference type="SUPFAM" id="SSF55729">
    <property type="entry name" value="Acyl-CoA N-acyltransferases (Nat)"/>
    <property type="match status" value="1"/>
</dbReference>
<dbReference type="EMBL" id="MWQO01000045">
    <property type="protein sequence ID" value="THD08787.1"/>
    <property type="molecule type" value="Genomic_DNA"/>
</dbReference>
<comment type="catalytic activity">
    <reaction evidence="4">
        <text>N-terminal L-lysyl-[protein] + L-leucyl-tRNA(Leu) = N-terminal L-leucyl-L-lysyl-[protein] + tRNA(Leu) + H(+)</text>
        <dbReference type="Rhea" id="RHEA:12340"/>
        <dbReference type="Rhea" id="RHEA-COMP:9613"/>
        <dbReference type="Rhea" id="RHEA-COMP:9622"/>
        <dbReference type="Rhea" id="RHEA-COMP:12670"/>
        <dbReference type="Rhea" id="RHEA-COMP:12671"/>
        <dbReference type="ChEBI" id="CHEBI:15378"/>
        <dbReference type="ChEBI" id="CHEBI:65249"/>
        <dbReference type="ChEBI" id="CHEBI:78442"/>
        <dbReference type="ChEBI" id="CHEBI:78494"/>
        <dbReference type="ChEBI" id="CHEBI:133043"/>
        <dbReference type="EC" id="2.3.2.6"/>
    </reaction>
</comment>
<dbReference type="InterPro" id="IPR042221">
    <property type="entry name" value="Leu/Phe-tRNA_Trfase_N"/>
</dbReference>
<keyword evidence="6" id="KW-1185">Reference proteome</keyword>
<dbReference type="GO" id="GO:0030163">
    <property type="term" value="P:protein catabolic process"/>
    <property type="evidence" value="ECO:0007669"/>
    <property type="project" value="UniProtKB-UniRule"/>
</dbReference>
<dbReference type="Pfam" id="PF03588">
    <property type="entry name" value="Leu_Phe_trans"/>
    <property type="match status" value="1"/>
</dbReference>
<organism evidence="5 6">
    <name type="scientific">Metallibacterium scheffleri</name>
    <dbReference type="NCBI Taxonomy" id="993689"/>
    <lineage>
        <taxon>Bacteria</taxon>
        <taxon>Pseudomonadati</taxon>
        <taxon>Pseudomonadota</taxon>
        <taxon>Gammaproteobacteria</taxon>
        <taxon>Lysobacterales</taxon>
        <taxon>Rhodanobacteraceae</taxon>
        <taxon>Metallibacterium</taxon>
    </lineage>
</organism>
<keyword evidence="2 4" id="KW-0808">Transferase</keyword>
<comment type="subcellular location">
    <subcellularLocation>
        <location evidence="4">Cytoplasm</location>
    </subcellularLocation>
</comment>
<dbReference type="Proteomes" id="UP000307749">
    <property type="component" value="Unassembled WGS sequence"/>
</dbReference>
<dbReference type="RefSeq" id="WP_081128106.1">
    <property type="nucleotide sequence ID" value="NZ_DAHXOC010000008.1"/>
</dbReference>
<dbReference type="HAMAP" id="MF_00688">
    <property type="entry name" value="Leu_Phe_trans"/>
    <property type="match status" value="1"/>
</dbReference>
<keyword evidence="1 4" id="KW-0963">Cytoplasm</keyword>
<evidence type="ECO:0000256" key="3">
    <source>
        <dbReference type="ARBA" id="ARBA00023315"/>
    </source>
</evidence>
<dbReference type="Gene3D" id="3.30.70.3550">
    <property type="entry name" value="Leucyl/phenylalanyl-tRNA-protein transferase, N-terminal domain"/>
    <property type="match status" value="1"/>
</dbReference>
<dbReference type="InterPro" id="IPR042203">
    <property type="entry name" value="Leu/Phe-tRNA_Trfase_C"/>
</dbReference>
<gene>
    <name evidence="4" type="primary">aat</name>
    <name evidence="5" type="ORF">B1806_12635</name>
</gene>
<dbReference type="InterPro" id="IPR016181">
    <property type="entry name" value="Acyl_CoA_acyltransferase"/>
</dbReference>
<dbReference type="PANTHER" id="PTHR30098:SF2">
    <property type="entry name" value="LEUCYL_PHENYLALANYL-TRNA--PROTEIN TRANSFERASE"/>
    <property type="match status" value="1"/>
</dbReference>
<comment type="catalytic activity">
    <reaction evidence="4">
        <text>N-terminal L-arginyl-[protein] + L-leucyl-tRNA(Leu) = N-terminal L-leucyl-L-arginyl-[protein] + tRNA(Leu) + H(+)</text>
        <dbReference type="Rhea" id="RHEA:50416"/>
        <dbReference type="Rhea" id="RHEA-COMP:9613"/>
        <dbReference type="Rhea" id="RHEA-COMP:9622"/>
        <dbReference type="Rhea" id="RHEA-COMP:12672"/>
        <dbReference type="Rhea" id="RHEA-COMP:12673"/>
        <dbReference type="ChEBI" id="CHEBI:15378"/>
        <dbReference type="ChEBI" id="CHEBI:64719"/>
        <dbReference type="ChEBI" id="CHEBI:78442"/>
        <dbReference type="ChEBI" id="CHEBI:78494"/>
        <dbReference type="ChEBI" id="CHEBI:133044"/>
        <dbReference type="EC" id="2.3.2.6"/>
    </reaction>
</comment>
<dbReference type="STRING" id="993689.GCA_002077135_02457"/>
<dbReference type="InterPro" id="IPR004616">
    <property type="entry name" value="Leu/Phe-tRNA_Trfase"/>
</dbReference>
<dbReference type="AlphaFoldDB" id="A0A4S3KJ42"/>
<reference evidence="5 6" key="1">
    <citation type="submission" date="2017-02" db="EMBL/GenBank/DDBJ databases">
        <title>Whole genome sequencing of Metallibacterium scheffleri DSM 24874 (T).</title>
        <authorList>
            <person name="Kumar S."/>
            <person name="Patil P."/>
            <person name="Patil P.B."/>
        </authorList>
    </citation>
    <scope>NUCLEOTIDE SEQUENCE [LARGE SCALE GENOMIC DNA]</scope>
    <source>
        <strain evidence="5 6">DSM 24874</strain>
    </source>
</reference>
<dbReference type="GO" id="GO:0008914">
    <property type="term" value="F:leucyl-tRNA--protein transferase activity"/>
    <property type="evidence" value="ECO:0007669"/>
    <property type="project" value="UniProtKB-UniRule"/>
</dbReference>
<comment type="catalytic activity">
    <reaction evidence="4">
        <text>L-phenylalanyl-tRNA(Phe) + an N-terminal L-alpha-aminoacyl-[protein] = an N-terminal L-phenylalanyl-L-alpha-aminoacyl-[protein] + tRNA(Phe)</text>
        <dbReference type="Rhea" id="RHEA:43632"/>
        <dbReference type="Rhea" id="RHEA-COMP:9668"/>
        <dbReference type="Rhea" id="RHEA-COMP:9699"/>
        <dbReference type="Rhea" id="RHEA-COMP:10636"/>
        <dbReference type="Rhea" id="RHEA-COMP:10637"/>
        <dbReference type="ChEBI" id="CHEBI:78442"/>
        <dbReference type="ChEBI" id="CHEBI:78531"/>
        <dbReference type="ChEBI" id="CHEBI:78597"/>
        <dbReference type="ChEBI" id="CHEBI:83561"/>
        <dbReference type="EC" id="2.3.2.6"/>
    </reaction>
</comment>
<comment type="function">
    <text evidence="4">Functions in the N-end rule pathway of protein degradation where it conjugates Leu, Phe and, less efficiently, Met from aminoacyl-tRNAs to the N-termini of proteins containing an N-terminal arginine or lysine.</text>
</comment>
<evidence type="ECO:0000256" key="2">
    <source>
        <dbReference type="ARBA" id="ARBA00022679"/>
    </source>
</evidence>
<dbReference type="EC" id="2.3.2.6" evidence="4"/>
<evidence type="ECO:0000313" key="5">
    <source>
        <dbReference type="EMBL" id="THD08787.1"/>
    </source>
</evidence>
<protein>
    <recommendedName>
        <fullName evidence="4">Leucyl/phenylalanyl-tRNA--protein transferase</fullName>
        <ecNumber evidence="4">2.3.2.6</ecNumber>
    </recommendedName>
    <alternativeName>
        <fullName evidence="4">L/F-transferase</fullName>
    </alternativeName>
    <alternativeName>
        <fullName evidence="4">Leucyltransferase</fullName>
    </alternativeName>
    <alternativeName>
        <fullName evidence="4">Phenyalanyltransferase</fullName>
    </alternativeName>
</protein>
<sequence length="240" mass="25923">MSSARPYLLAPDDTHFPPVARAHASGLLAIGGDLRPERLRAAYAQGIFPWYSAGEPLLWWSPDPRCVFETACTRPQRRFARTLRKLEWTLSADRAFAQVLAACAAPRPGQTGTWITPAMRRAYVRLHLLGHAHSFEVWDGSELVGGLYGVASGGMFSGESMFSARSGGSKVALYFACRALAAWGMPLLDAQVANAHTRSLGAIEIPRARFSALLQDLAGMPAPADWDAALPLRHAAALVA</sequence>
<proteinExistence type="inferred from homology"/>
<comment type="caution">
    <text evidence="5">The sequence shown here is derived from an EMBL/GenBank/DDBJ whole genome shotgun (WGS) entry which is preliminary data.</text>
</comment>
<evidence type="ECO:0000256" key="4">
    <source>
        <dbReference type="HAMAP-Rule" id="MF_00688"/>
    </source>
</evidence>
<accession>A0A4S3KJ42</accession>
<dbReference type="PANTHER" id="PTHR30098">
    <property type="entry name" value="LEUCYL/PHENYLALANYL-TRNA--PROTEIN TRANSFERASE"/>
    <property type="match status" value="1"/>
</dbReference>
<dbReference type="NCBIfam" id="TIGR00667">
    <property type="entry name" value="aat"/>
    <property type="match status" value="1"/>
</dbReference>
<comment type="similarity">
    <text evidence="4">Belongs to the L/F-transferase family.</text>
</comment>
<evidence type="ECO:0000256" key="1">
    <source>
        <dbReference type="ARBA" id="ARBA00022490"/>
    </source>
</evidence>
<dbReference type="OrthoDB" id="9790282at2"/>
<keyword evidence="3 4" id="KW-0012">Acyltransferase</keyword>
<dbReference type="GO" id="GO:0005737">
    <property type="term" value="C:cytoplasm"/>
    <property type="evidence" value="ECO:0007669"/>
    <property type="project" value="UniProtKB-SubCell"/>
</dbReference>
<name>A0A4S3KJ42_9GAMM</name>
<evidence type="ECO:0000313" key="6">
    <source>
        <dbReference type="Proteomes" id="UP000307749"/>
    </source>
</evidence>